<dbReference type="PANTHER" id="PTHR34295">
    <property type="entry name" value="BIOTIN TRANSPORTER BIOY"/>
    <property type="match status" value="1"/>
</dbReference>
<evidence type="ECO:0000313" key="5">
    <source>
        <dbReference type="Proteomes" id="UP000245680"/>
    </source>
</evidence>
<dbReference type="InterPro" id="IPR003784">
    <property type="entry name" value="BioY"/>
</dbReference>
<dbReference type="PIRSF" id="PIRSF016661">
    <property type="entry name" value="BioY"/>
    <property type="match status" value="1"/>
</dbReference>
<comment type="subcellular location">
    <subcellularLocation>
        <location evidence="2">Cell membrane</location>
        <topology evidence="2">Multi-pass membrane protein</topology>
    </subcellularLocation>
</comment>
<feature type="transmembrane region" description="Helical" evidence="3">
    <location>
        <begin position="123"/>
        <end position="143"/>
    </location>
</feature>
<dbReference type="OrthoDB" id="9803495at2"/>
<keyword evidence="3" id="KW-0812">Transmembrane</keyword>
<gene>
    <name evidence="4" type="ORF">DKT77_16030</name>
</gene>
<keyword evidence="2" id="KW-1003">Cell membrane</keyword>
<reference evidence="4 5" key="1">
    <citation type="submission" date="2018-05" db="EMBL/GenBank/DDBJ databases">
        <title>Rhodobacteraceae gen. nov., sp. nov. isolated from sea water.</title>
        <authorList>
            <person name="Ren Y."/>
        </authorList>
    </citation>
    <scope>NUCLEOTIDE SEQUENCE [LARGE SCALE GENOMIC DNA]</scope>
    <source>
        <strain evidence="4 5">TG-679</strain>
    </source>
</reference>
<name>A0A2V2L8L8_9RHOB</name>
<dbReference type="Gene3D" id="1.10.1760.20">
    <property type="match status" value="1"/>
</dbReference>
<keyword evidence="2 3" id="KW-0472">Membrane</keyword>
<proteinExistence type="inferred from homology"/>
<keyword evidence="5" id="KW-1185">Reference proteome</keyword>
<feature type="transmembrane region" description="Helical" evidence="3">
    <location>
        <begin position="37"/>
        <end position="58"/>
    </location>
</feature>
<feature type="transmembrane region" description="Helical" evidence="3">
    <location>
        <begin position="149"/>
        <end position="176"/>
    </location>
</feature>
<dbReference type="Proteomes" id="UP000245680">
    <property type="component" value="Unassembled WGS sequence"/>
</dbReference>
<evidence type="ECO:0000256" key="1">
    <source>
        <dbReference type="ARBA" id="ARBA00010692"/>
    </source>
</evidence>
<organism evidence="4 5">
    <name type="scientific">Meridianimarinicoccus roseus</name>
    <dbReference type="NCBI Taxonomy" id="2072018"/>
    <lineage>
        <taxon>Bacteria</taxon>
        <taxon>Pseudomonadati</taxon>
        <taxon>Pseudomonadota</taxon>
        <taxon>Alphaproteobacteria</taxon>
        <taxon>Rhodobacterales</taxon>
        <taxon>Paracoccaceae</taxon>
        <taxon>Meridianimarinicoccus</taxon>
    </lineage>
</organism>
<dbReference type="EMBL" id="QGKU01000048">
    <property type="protein sequence ID" value="PWR01768.1"/>
    <property type="molecule type" value="Genomic_DNA"/>
</dbReference>
<dbReference type="PANTHER" id="PTHR34295:SF1">
    <property type="entry name" value="BIOTIN TRANSPORTER BIOY"/>
    <property type="match status" value="1"/>
</dbReference>
<keyword evidence="2" id="KW-0813">Transport</keyword>
<protein>
    <recommendedName>
        <fullName evidence="2">Biotin transporter</fullName>
    </recommendedName>
</protein>
<accession>A0A2V2L8L8</accession>
<dbReference type="GO" id="GO:0005886">
    <property type="term" value="C:plasma membrane"/>
    <property type="evidence" value="ECO:0007669"/>
    <property type="project" value="UniProtKB-SubCell"/>
</dbReference>
<keyword evidence="3" id="KW-1133">Transmembrane helix</keyword>
<dbReference type="AlphaFoldDB" id="A0A2V2L8L8"/>
<evidence type="ECO:0000256" key="3">
    <source>
        <dbReference type="SAM" id="Phobius"/>
    </source>
</evidence>
<dbReference type="GO" id="GO:0015225">
    <property type="term" value="F:biotin transmembrane transporter activity"/>
    <property type="evidence" value="ECO:0007669"/>
    <property type="project" value="UniProtKB-UniRule"/>
</dbReference>
<comment type="similarity">
    <text evidence="1 2">Belongs to the BioY family.</text>
</comment>
<evidence type="ECO:0000313" key="4">
    <source>
        <dbReference type="EMBL" id="PWR01768.1"/>
    </source>
</evidence>
<comment type="caution">
    <text evidence="4">The sequence shown here is derived from an EMBL/GenBank/DDBJ whole genome shotgun (WGS) entry which is preliminary data.</text>
</comment>
<dbReference type="Pfam" id="PF02632">
    <property type="entry name" value="BioY"/>
    <property type="match status" value="1"/>
</dbReference>
<evidence type="ECO:0000256" key="2">
    <source>
        <dbReference type="PIRNR" id="PIRNR016661"/>
    </source>
</evidence>
<feature type="transmembrane region" description="Helical" evidence="3">
    <location>
        <begin position="12"/>
        <end position="31"/>
    </location>
</feature>
<sequence length="186" mass="18876">MTLTQAVLPTESWLAKLGLVLAGTLLVAASARVEVPMYPVPMSLQTLAISLIGLTYGARLAGATLLTYLAQGAAGLPVFAGGGAGVAYMMGPTGGYLLGFVAMAWLTGLMVERGFGRGLPRLFLAALVPATLLFVPGVAWLWAITPLDLPGAIAAGMLPFVVGGLVKSGVAALIAAGGWQALRGQK</sequence>